<comment type="caution">
    <text evidence="9">The sequence shown here is derived from an EMBL/GenBank/DDBJ whole genome shotgun (WGS) entry which is preliminary data.</text>
</comment>
<dbReference type="Pfam" id="PF04622">
    <property type="entry name" value="ERG2_Sigma1R"/>
    <property type="match status" value="1"/>
</dbReference>
<feature type="signal peptide" evidence="8">
    <location>
        <begin position="1"/>
        <end position="24"/>
    </location>
</feature>
<reference evidence="9 10" key="1">
    <citation type="submission" date="2024-03" db="EMBL/GenBank/DDBJ databases">
        <title>The Acrasis kona genome and developmental transcriptomes reveal deep origins of eukaryotic multicellular pathways.</title>
        <authorList>
            <person name="Sheikh S."/>
            <person name="Fu C.-J."/>
            <person name="Brown M.W."/>
            <person name="Baldauf S.L."/>
        </authorList>
    </citation>
    <scope>NUCLEOTIDE SEQUENCE [LARGE SCALE GENOMIC DNA]</scope>
    <source>
        <strain evidence="9 10">ATCC MYA-3509</strain>
    </source>
</reference>
<proteinExistence type="inferred from homology"/>
<comment type="similarity">
    <text evidence="2 7">Belongs to the ERG2 family.</text>
</comment>
<evidence type="ECO:0000256" key="7">
    <source>
        <dbReference type="RuleBase" id="RU368083"/>
    </source>
</evidence>
<dbReference type="EMBL" id="JAOPGA020000886">
    <property type="protein sequence ID" value="KAL0482751.1"/>
    <property type="molecule type" value="Genomic_DNA"/>
</dbReference>
<evidence type="ECO:0000256" key="8">
    <source>
        <dbReference type="SAM" id="SignalP"/>
    </source>
</evidence>
<organism evidence="9 10">
    <name type="scientific">Acrasis kona</name>
    <dbReference type="NCBI Taxonomy" id="1008807"/>
    <lineage>
        <taxon>Eukaryota</taxon>
        <taxon>Discoba</taxon>
        <taxon>Heterolobosea</taxon>
        <taxon>Tetramitia</taxon>
        <taxon>Eutetramitia</taxon>
        <taxon>Acrasidae</taxon>
        <taxon>Acrasis</taxon>
    </lineage>
</organism>
<evidence type="ECO:0000256" key="4">
    <source>
        <dbReference type="ARBA" id="ARBA00022824"/>
    </source>
</evidence>
<comment type="subcellular location">
    <subcellularLocation>
        <location evidence="1">Endoplasmic reticulum membrane</location>
    </subcellularLocation>
</comment>
<evidence type="ECO:0000256" key="5">
    <source>
        <dbReference type="ARBA" id="ARBA00022989"/>
    </source>
</evidence>
<dbReference type="AlphaFoldDB" id="A0AAW2Z1V0"/>
<name>A0AAW2Z1V0_9EUKA</name>
<evidence type="ECO:0000256" key="6">
    <source>
        <dbReference type="ARBA" id="ARBA00023136"/>
    </source>
</evidence>
<keyword evidence="8" id="KW-0732">Signal</keyword>
<keyword evidence="6" id="KW-0472">Membrane</keyword>
<dbReference type="Proteomes" id="UP001431209">
    <property type="component" value="Unassembled WGS sequence"/>
</dbReference>
<dbReference type="InterPro" id="IPR006716">
    <property type="entry name" value="ERG2_sigma1_rcpt-like"/>
</dbReference>
<feature type="chain" id="PRO_5043789144" description="C-8 sterol isomerase" evidence="8">
    <location>
        <begin position="25"/>
        <end position="267"/>
    </location>
</feature>
<evidence type="ECO:0000256" key="3">
    <source>
        <dbReference type="ARBA" id="ARBA00022692"/>
    </source>
</evidence>
<evidence type="ECO:0000256" key="1">
    <source>
        <dbReference type="ARBA" id="ARBA00004586"/>
    </source>
</evidence>
<dbReference type="PANTHER" id="PTHR10868">
    <property type="entry name" value="SIGMA 1-TYPE OPIOID RECEPTOR-RELATED"/>
    <property type="match status" value="1"/>
</dbReference>
<keyword evidence="5" id="KW-1133">Transmembrane helix</keyword>
<dbReference type="PANTHER" id="PTHR10868:SF1">
    <property type="entry name" value="SIGMA NON-OPIOID INTRACELLULAR RECEPTOR 1"/>
    <property type="match status" value="1"/>
</dbReference>
<evidence type="ECO:0008006" key="11">
    <source>
        <dbReference type="Google" id="ProtNLM"/>
    </source>
</evidence>
<keyword evidence="4" id="KW-0256">Endoplasmic reticulum</keyword>
<accession>A0AAW2Z1V0</accession>
<keyword evidence="3" id="KW-0812">Transmembrane</keyword>
<keyword evidence="10" id="KW-1185">Reference proteome</keyword>
<evidence type="ECO:0000256" key="2">
    <source>
        <dbReference type="ARBA" id="ARBA00007141"/>
    </source>
</evidence>
<dbReference type="GO" id="GO:0005789">
    <property type="term" value="C:endoplasmic reticulum membrane"/>
    <property type="evidence" value="ECO:0007669"/>
    <property type="project" value="UniProtKB-SubCell"/>
</dbReference>
<evidence type="ECO:0000313" key="9">
    <source>
        <dbReference type="EMBL" id="KAL0482751.1"/>
    </source>
</evidence>
<gene>
    <name evidence="9" type="ORF">AKO1_014260</name>
</gene>
<protein>
    <recommendedName>
        <fullName evidence="11">C-8 sterol isomerase</fullName>
    </recommendedName>
</protein>
<evidence type="ECO:0000313" key="10">
    <source>
        <dbReference type="Proteomes" id="UP001431209"/>
    </source>
</evidence>
<sequence length="267" mass="30020">MGKIVFSLVLLLVLSLCTKHYVFERLIQNHFVFDPLVLRKLIKEAVDSVPDTQIDPTYTPQAIKFKSDGWYKLPDSDGGPVLERPGGILEDRFTAIAKSLQEYYGKKHISNADHDFYSPVANQEKWLYVIVASAVGQVIMLHCSLTEYIIIFGTPLGTTGHSGRYSMDVFDYIISGDHLTYAAGDLHATRHAPGEMTVLPRGESIIYQSAPHTYMVEYGRGFPGVLSAIFYPLLSALFQTLDFYTFAKQMYIVGSMVVNELIYNNKI</sequence>